<evidence type="ECO:0000313" key="3">
    <source>
        <dbReference type="EMBL" id="KAL3309781.1"/>
    </source>
</evidence>
<feature type="region of interest" description="Disordered" evidence="1">
    <location>
        <begin position="48"/>
        <end position="78"/>
    </location>
</feature>
<reference evidence="3 4" key="1">
    <citation type="submission" date="2024-11" db="EMBL/GenBank/DDBJ databases">
        <title>Adaptive evolution of stress response genes in parasites aligns with host niche diversity.</title>
        <authorList>
            <person name="Hahn C."/>
            <person name="Resl P."/>
        </authorList>
    </citation>
    <scope>NUCLEOTIDE SEQUENCE [LARGE SCALE GENOMIC DNA]</scope>
    <source>
        <strain evidence="3">EGGRZ-B1_66</strain>
        <tissue evidence="3">Body</tissue>
    </source>
</reference>
<organism evidence="3 4">
    <name type="scientific">Cichlidogyrus casuarinus</name>
    <dbReference type="NCBI Taxonomy" id="1844966"/>
    <lineage>
        <taxon>Eukaryota</taxon>
        <taxon>Metazoa</taxon>
        <taxon>Spiralia</taxon>
        <taxon>Lophotrochozoa</taxon>
        <taxon>Platyhelminthes</taxon>
        <taxon>Monogenea</taxon>
        <taxon>Monopisthocotylea</taxon>
        <taxon>Dactylogyridea</taxon>
        <taxon>Ancyrocephalidae</taxon>
        <taxon>Cichlidogyrus</taxon>
    </lineage>
</organism>
<accession>A0ABD2PQK2</accession>
<dbReference type="InterPro" id="IPR045802">
    <property type="entry name" value="GRV2/DNAJC13_N"/>
</dbReference>
<feature type="domain" description="DnaJ homologue subfamily C GRV2/DNAJC13 N-terminal" evidence="2">
    <location>
        <begin position="112"/>
        <end position="168"/>
    </location>
</feature>
<evidence type="ECO:0000313" key="4">
    <source>
        <dbReference type="Proteomes" id="UP001626550"/>
    </source>
</evidence>
<feature type="region of interest" description="Disordered" evidence="1">
    <location>
        <begin position="171"/>
        <end position="217"/>
    </location>
</feature>
<dbReference type="InterPro" id="IPR044978">
    <property type="entry name" value="GRV2/DNAJC13"/>
</dbReference>
<feature type="region of interest" description="Disordered" evidence="1">
    <location>
        <begin position="412"/>
        <end position="433"/>
    </location>
</feature>
<gene>
    <name evidence="3" type="primary">DNAJC13_4</name>
    <name evidence="3" type="ORF">Ciccas_011667</name>
</gene>
<sequence length="832" mass="93707">NHKAVQDERPITLRKPRTQLGRVRRIWQYQQQKKQQLEDCESLSSVLPTAKTYDPDHSRSQSVSSAQGTVTTGSNPDLVETVNGLAESSKDTRDSDSLAEANFSTYRVIHSKELNWPMFFFQFGEDHAKPDLIWNVRTREELRITLEKEIAEFNRERDYFHQSHMEQNNTSHLLQPNSKTPNAEGNVNGTYNAPYASTGEEESYSTVPLGQHPPAPEQNKAEMTVAKKMNATEKLTATVDFIITQAGLVSWNHDEFSISYVSLMGEPKVGNYYLRLLLEEDKRSCSQSSDLEPIGLSRIRDSVSFFNELFRRYLQYAAAGPAIPNISNLPGITSSASGALNFTASAAASERIGREQARRKYRLAMRCMCLHAMAIVYGRCFREIGPVTDMPLLVHTLDKTVSAAEPPTALQKQTMTIKASSNQETNESGASTQKEWWYTKQAESTKLESQGPISLTDLRKMFEDGTLAYSTKIYAQGLDTTPRCRVDGAFADSNSDVEEGHSFSGFESNSFNCCMSLIDSSFASTAQRVDNATGWAKASNVCQLRWSITQVLHKSTKVASGDPNKCEVALKDPEKPSDLADKLGYSKGALLDHTNMAIRCVEILQKLCKSCSSRDINGGIVRPLPKPRKVLSSLQHLPHLVQLLITFDPPLVDRIVSVLHTLMDQSPLLPRLYLTGAFYFILMYTGSNVLPIARFLKATHLQQAFRQDQVFGSDLASRSILGNILPDAMISYLENYNPEKFAEIFLGDFDTPEAIWSGEMRRYMIERLAAHLSEYTPRLQSNVRALYSFIPIPVIRYPQLEEELFCHNYYLRHLCDMQRFPDWPIRDPVSSP</sequence>
<protein>
    <submittedName>
        <fullName evidence="3">DnaJ subfamily C member 13</fullName>
    </submittedName>
</protein>
<dbReference type="AlphaFoldDB" id="A0ABD2PQK2"/>
<keyword evidence="4" id="KW-1185">Reference proteome</keyword>
<proteinExistence type="predicted"/>
<dbReference type="Pfam" id="PF19432">
    <property type="entry name" value="RME-8_N"/>
    <property type="match status" value="2"/>
</dbReference>
<comment type="caution">
    <text evidence="3">The sequence shown here is derived from an EMBL/GenBank/DDBJ whole genome shotgun (WGS) entry which is preliminary data.</text>
</comment>
<feature type="compositionally biased region" description="Polar residues" evidence="1">
    <location>
        <begin position="171"/>
        <end position="191"/>
    </location>
</feature>
<feature type="domain" description="DnaJ homologue subfamily C GRV2/DNAJC13 N-terminal" evidence="2">
    <location>
        <begin position="243"/>
        <end position="281"/>
    </location>
</feature>
<dbReference type="EMBL" id="JBJKFK010003548">
    <property type="protein sequence ID" value="KAL3309781.1"/>
    <property type="molecule type" value="Genomic_DNA"/>
</dbReference>
<dbReference type="PANTHER" id="PTHR36983:SF2">
    <property type="entry name" value="DNAJ HOMOLOG SUBFAMILY C MEMBER 13"/>
    <property type="match status" value="1"/>
</dbReference>
<evidence type="ECO:0000256" key="1">
    <source>
        <dbReference type="SAM" id="MobiDB-lite"/>
    </source>
</evidence>
<feature type="non-terminal residue" evidence="3">
    <location>
        <position position="1"/>
    </location>
</feature>
<evidence type="ECO:0000259" key="2">
    <source>
        <dbReference type="Pfam" id="PF19432"/>
    </source>
</evidence>
<dbReference type="PANTHER" id="PTHR36983">
    <property type="entry name" value="DNAJ HOMOLOG SUBFAMILY C MEMBER 13"/>
    <property type="match status" value="1"/>
</dbReference>
<dbReference type="Proteomes" id="UP001626550">
    <property type="component" value="Unassembled WGS sequence"/>
</dbReference>
<feature type="compositionally biased region" description="Polar residues" evidence="1">
    <location>
        <begin position="60"/>
        <end position="75"/>
    </location>
</feature>
<name>A0ABD2PQK2_9PLAT</name>